<dbReference type="AlphaFoldDB" id="A0AAV1NQX1"/>
<organism evidence="2 3">
    <name type="scientific">Scomber scombrus</name>
    <name type="common">Atlantic mackerel</name>
    <name type="synonym">Scomber vernalis</name>
    <dbReference type="NCBI Taxonomy" id="13677"/>
    <lineage>
        <taxon>Eukaryota</taxon>
        <taxon>Metazoa</taxon>
        <taxon>Chordata</taxon>
        <taxon>Craniata</taxon>
        <taxon>Vertebrata</taxon>
        <taxon>Euteleostomi</taxon>
        <taxon>Actinopterygii</taxon>
        <taxon>Neopterygii</taxon>
        <taxon>Teleostei</taxon>
        <taxon>Neoteleostei</taxon>
        <taxon>Acanthomorphata</taxon>
        <taxon>Pelagiaria</taxon>
        <taxon>Scombriformes</taxon>
        <taxon>Scombridae</taxon>
        <taxon>Scomber</taxon>
    </lineage>
</organism>
<evidence type="ECO:0000313" key="2">
    <source>
        <dbReference type="EMBL" id="CAK6962032.1"/>
    </source>
</evidence>
<dbReference type="EMBL" id="CAWUFR010000055">
    <property type="protein sequence ID" value="CAK6962032.1"/>
    <property type="molecule type" value="Genomic_DNA"/>
</dbReference>
<feature type="region of interest" description="Disordered" evidence="1">
    <location>
        <begin position="117"/>
        <end position="140"/>
    </location>
</feature>
<name>A0AAV1NQX1_SCOSC</name>
<proteinExistence type="predicted"/>
<evidence type="ECO:0000256" key="1">
    <source>
        <dbReference type="SAM" id="MobiDB-lite"/>
    </source>
</evidence>
<accession>A0AAV1NQX1</accession>
<feature type="compositionally biased region" description="Low complexity" evidence="1">
    <location>
        <begin position="119"/>
        <end position="131"/>
    </location>
</feature>
<sequence length="140" mass="14851">MSEKKYSGAQKRKAQREKEKKEQQLLKKIPKLMGYFKAAESPLGCHGQDDHPQQAEVDSDQANVGVAAVSQSKVTGRADNDHCTSPCFSEVEFEGLTSEPPNTLACCASSVPGVSYDVPASANPAPASPDAAETRSSDPA</sequence>
<comment type="caution">
    <text evidence="2">The sequence shown here is derived from an EMBL/GenBank/DDBJ whole genome shotgun (WGS) entry which is preliminary data.</text>
</comment>
<evidence type="ECO:0000313" key="3">
    <source>
        <dbReference type="Proteomes" id="UP001314229"/>
    </source>
</evidence>
<feature type="region of interest" description="Disordered" evidence="1">
    <location>
        <begin position="42"/>
        <end position="62"/>
    </location>
</feature>
<protein>
    <submittedName>
        <fullName evidence="2">Uncharacterized protein</fullName>
    </submittedName>
</protein>
<keyword evidence="3" id="KW-1185">Reference proteome</keyword>
<reference evidence="2 3" key="1">
    <citation type="submission" date="2024-01" db="EMBL/GenBank/DDBJ databases">
        <authorList>
            <person name="Alioto T."/>
            <person name="Alioto T."/>
            <person name="Gomez Garrido J."/>
        </authorList>
    </citation>
    <scope>NUCLEOTIDE SEQUENCE [LARGE SCALE GENOMIC DNA]</scope>
</reference>
<feature type="region of interest" description="Disordered" evidence="1">
    <location>
        <begin position="1"/>
        <end position="23"/>
    </location>
</feature>
<dbReference type="Proteomes" id="UP001314229">
    <property type="component" value="Unassembled WGS sequence"/>
</dbReference>
<gene>
    <name evidence="2" type="ORF">FSCOSCO3_A000132</name>
</gene>